<evidence type="ECO:0000259" key="7">
    <source>
        <dbReference type="PROSITE" id="PS51078"/>
    </source>
</evidence>
<gene>
    <name evidence="8" type="ORF">J2T57_000733</name>
</gene>
<evidence type="ECO:0000313" key="8">
    <source>
        <dbReference type="EMBL" id="MCP1673634.1"/>
    </source>
</evidence>
<dbReference type="InterPro" id="IPR029016">
    <property type="entry name" value="GAF-like_dom_sf"/>
</dbReference>
<dbReference type="Pfam" id="PF09339">
    <property type="entry name" value="HTH_IclR"/>
    <property type="match status" value="1"/>
</dbReference>
<dbReference type="RefSeq" id="WP_253474391.1">
    <property type="nucleotide sequence ID" value="NZ_JALJXV010000002.1"/>
</dbReference>
<evidence type="ECO:0000256" key="1">
    <source>
        <dbReference type="ARBA" id="ARBA00023015"/>
    </source>
</evidence>
<keyword evidence="1" id="KW-0805">Transcription regulation</keyword>
<dbReference type="PANTHER" id="PTHR30136">
    <property type="entry name" value="HELIX-TURN-HELIX TRANSCRIPTIONAL REGULATOR, ICLR FAMILY"/>
    <property type="match status" value="1"/>
</dbReference>
<feature type="domain" description="HTH iclR-type" evidence="6">
    <location>
        <begin position="16"/>
        <end position="78"/>
    </location>
</feature>
<dbReference type="Pfam" id="PF01614">
    <property type="entry name" value="IclR_C"/>
    <property type="match status" value="1"/>
</dbReference>
<keyword evidence="3" id="KW-0804">Transcription</keyword>
<dbReference type="GO" id="GO:0045892">
    <property type="term" value="P:negative regulation of DNA-templated transcription"/>
    <property type="evidence" value="ECO:0007669"/>
    <property type="project" value="TreeGrafter"/>
</dbReference>
<dbReference type="AlphaFoldDB" id="A0AAE3G243"/>
<dbReference type="PANTHER" id="PTHR30136:SF24">
    <property type="entry name" value="HTH-TYPE TRANSCRIPTIONAL REPRESSOR ALLR"/>
    <property type="match status" value="1"/>
</dbReference>
<dbReference type="EMBL" id="JALJXV010000002">
    <property type="protein sequence ID" value="MCP1673634.1"/>
    <property type="molecule type" value="Genomic_DNA"/>
</dbReference>
<evidence type="ECO:0000256" key="4">
    <source>
        <dbReference type="ARBA" id="ARBA00040379"/>
    </source>
</evidence>
<proteinExistence type="predicted"/>
<dbReference type="Gene3D" id="1.10.10.10">
    <property type="entry name" value="Winged helix-like DNA-binding domain superfamily/Winged helix DNA-binding domain"/>
    <property type="match status" value="1"/>
</dbReference>
<dbReference type="GO" id="GO:0003700">
    <property type="term" value="F:DNA-binding transcription factor activity"/>
    <property type="evidence" value="ECO:0007669"/>
    <property type="project" value="TreeGrafter"/>
</dbReference>
<dbReference type="InterPro" id="IPR036388">
    <property type="entry name" value="WH-like_DNA-bd_sf"/>
</dbReference>
<sequence>MRAARARPAKTEPDKLGSLAKAMDILETIVGQTHPMSASDVAVRLGLAKPTAHRIVASLRDFAFLKREPCSSGLIEGDRLVTLALNVLAAAAARGPRHGILEALAESTGETCNLGVTANGQVIYIDRVEAKWPLGLRFEPGSHVPIHCTALGKMFLSQMTDRLREKYLATLPLTRYTENTITSVERLKNELDAIRLEGVSVDNQEFMSGVVCVAVPIRGPNGQVVAGVAISAPEARVTLAEARRHIPAIKEAARKLEVTFTDPGA</sequence>
<dbReference type="SUPFAM" id="SSF46785">
    <property type="entry name" value="Winged helix' DNA-binding domain"/>
    <property type="match status" value="1"/>
</dbReference>
<name>A0AAE3G243_9GAMM</name>
<organism evidence="8 9">
    <name type="scientific">Natronocella acetinitrilica</name>
    <dbReference type="NCBI Taxonomy" id="414046"/>
    <lineage>
        <taxon>Bacteria</taxon>
        <taxon>Pseudomonadati</taxon>
        <taxon>Pseudomonadota</taxon>
        <taxon>Gammaproteobacteria</taxon>
        <taxon>Chromatiales</taxon>
        <taxon>Ectothiorhodospiraceae</taxon>
        <taxon>Natronocella</taxon>
    </lineage>
</organism>
<accession>A0AAE3G243</accession>
<evidence type="ECO:0000313" key="9">
    <source>
        <dbReference type="Proteomes" id="UP001205843"/>
    </source>
</evidence>
<evidence type="ECO:0000256" key="3">
    <source>
        <dbReference type="ARBA" id="ARBA00023163"/>
    </source>
</evidence>
<protein>
    <recommendedName>
        <fullName evidence="4">HTH-type transcriptional repressor AllR</fullName>
    </recommendedName>
    <alternativeName>
        <fullName evidence="5">Negative regulator of allantoin and glyoxylate utilization operons</fullName>
    </alternativeName>
</protein>
<dbReference type="InterPro" id="IPR005471">
    <property type="entry name" value="Tscrpt_reg_IclR_N"/>
</dbReference>
<dbReference type="Proteomes" id="UP001205843">
    <property type="component" value="Unassembled WGS sequence"/>
</dbReference>
<dbReference type="InterPro" id="IPR014757">
    <property type="entry name" value="Tscrpt_reg_IclR_C"/>
</dbReference>
<feature type="domain" description="IclR-ED" evidence="7">
    <location>
        <begin position="79"/>
        <end position="262"/>
    </location>
</feature>
<keyword evidence="9" id="KW-1185">Reference proteome</keyword>
<dbReference type="PROSITE" id="PS51077">
    <property type="entry name" value="HTH_ICLR"/>
    <property type="match status" value="1"/>
</dbReference>
<dbReference type="SUPFAM" id="SSF55781">
    <property type="entry name" value="GAF domain-like"/>
    <property type="match status" value="1"/>
</dbReference>
<dbReference type="InterPro" id="IPR050707">
    <property type="entry name" value="HTH_MetabolicPath_Reg"/>
</dbReference>
<comment type="caution">
    <text evidence="8">The sequence shown here is derived from an EMBL/GenBank/DDBJ whole genome shotgun (WGS) entry which is preliminary data.</text>
</comment>
<dbReference type="PROSITE" id="PS51078">
    <property type="entry name" value="ICLR_ED"/>
    <property type="match status" value="1"/>
</dbReference>
<keyword evidence="2 8" id="KW-0238">DNA-binding</keyword>
<dbReference type="Gene3D" id="3.30.450.40">
    <property type="match status" value="1"/>
</dbReference>
<evidence type="ECO:0000256" key="2">
    <source>
        <dbReference type="ARBA" id="ARBA00023125"/>
    </source>
</evidence>
<dbReference type="InterPro" id="IPR036390">
    <property type="entry name" value="WH_DNA-bd_sf"/>
</dbReference>
<dbReference type="SMART" id="SM00346">
    <property type="entry name" value="HTH_ICLR"/>
    <property type="match status" value="1"/>
</dbReference>
<dbReference type="GO" id="GO:0003677">
    <property type="term" value="F:DNA binding"/>
    <property type="evidence" value="ECO:0007669"/>
    <property type="project" value="UniProtKB-KW"/>
</dbReference>
<evidence type="ECO:0000259" key="6">
    <source>
        <dbReference type="PROSITE" id="PS51077"/>
    </source>
</evidence>
<evidence type="ECO:0000256" key="5">
    <source>
        <dbReference type="ARBA" id="ARBA00042627"/>
    </source>
</evidence>
<reference evidence="8" key="1">
    <citation type="submission" date="2022-03" db="EMBL/GenBank/DDBJ databases">
        <title>Genomic Encyclopedia of Type Strains, Phase III (KMG-III): the genomes of soil and plant-associated and newly described type strains.</title>
        <authorList>
            <person name="Whitman W."/>
        </authorList>
    </citation>
    <scope>NUCLEOTIDE SEQUENCE</scope>
    <source>
        <strain evidence="8">ANL 6-2</strain>
    </source>
</reference>